<feature type="domain" description="Fumarylacetoacetase-like C-terminal" evidence="4">
    <location>
        <begin position="75"/>
        <end position="281"/>
    </location>
</feature>
<dbReference type="InterPro" id="IPR011234">
    <property type="entry name" value="Fumarylacetoacetase-like_C"/>
</dbReference>
<keyword evidence="6" id="KW-1185">Reference proteome</keyword>
<name>A0A919K328_9ACTN</name>
<dbReference type="InterPro" id="IPR051121">
    <property type="entry name" value="FAH"/>
</dbReference>
<protein>
    <submittedName>
        <fullName evidence="5">Fumarylacetoacetate hydrolase</fullName>
    </submittedName>
</protein>
<comment type="similarity">
    <text evidence="1">Belongs to the FAH family.</text>
</comment>
<feature type="chain" id="PRO_5038549191" evidence="3">
    <location>
        <begin position="20"/>
        <end position="283"/>
    </location>
</feature>
<dbReference type="EMBL" id="BOMV01000078">
    <property type="protein sequence ID" value="GIE99991.1"/>
    <property type="molecule type" value="Genomic_DNA"/>
</dbReference>
<gene>
    <name evidence="5" type="ORF">Ari01nite_74560</name>
</gene>
<evidence type="ECO:0000259" key="4">
    <source>
        <dbReference type="Pfam" id="PF01557"/>
    </source>
</evidence>
<proteinExistence type="inferred from homology"/>
<dbReference type="InterPro" id="IPR036663">
    <property type="entry name" value="Fumarylacetoacetase_C_sf"/>
</dbReference>
<evidence type="ECO:0000256" key="1">
    <source>
        <dbReference type="ARBA" id="ARBA00010211"/>
    </source>
</evidence>
<accession>A0A919K328</accession>
<evidence type="ECO:0000313" key="6">
    <source>
        <dbReference type="Proteomes" id="UP000636960"/>
    </source>
</evidence>
<dbReference type="GO" id="GO:0019752">
    <property type="term" value="P:carboxylic acid metabolic process"/>
    <property type="evidence" value="ECO:0007669"/>
    <property type="project" value="UniProtKB-ARBA"/>
</dbReference>
<keyword evidence="2" id="KW-0479">Metal-binding</keyword>
<sequence>MKIANLAGRLALLTAAGDAALDAATASAGRFGPSPTTAFDSWPTFTAWAHISDMSGAKAFNTDDLGPVSPLPRQVFAVGLNYVDHTAEAGFTQPTQPMIFTKFPSCLHGPRGDIPLPAPASDISVDWEVELVVVIGVLADRVAPDDAWAHVAGLTVGQDLSERDLQMRGAPPQFSLAKSYPRFGPIGPHLTTLDEAGDPGDLTLTCTLNGEMVQNGNTRDMVFDVPALVAYLSSVCPLFPGDLIFTGTPPGVGMGRKPPRYLEPGDILESRIDTLGTMRHRCV</sequence>
<dbReference type="GO" id="GO:0016787">
    <property type="term" value="F:hydrolase activity"/>
    <property type="evidence" value="ECO:0007669"/>
    <property type="project" value="UniProtKB-KW"/>
</dbReference>
<dbReference type="Proteomes" id="UP000636960">
    <property type="component" value="Unassembled WGS sequence"/>
</dbReference>
<dbReference type="Pfam" id="PF01557">
    <property type="entry name" value="FAA_hydrolase"/>
    <property type="match status" value="1"/>
</dbReference>
<reference evidence="5" key="1">
    <citation type="submission" date="2021-01" db="EMBL/GenBank/DDBJ databases">
        <title>Whole genome shotgun sequence of Actinoplanes rishiriensis NBRC 108556.</title>
        <authorList>
            <person name="Komaki H."/>
            <person name="Tamura T."/>
        </authorList>
    </citation>
    <scope>NUCLEOTIDE SEQUENCE</scope>
    <source>
        <strain evidence="5">NBRC 108556</strain>
    </source>
</reference>
<evidence type="ECO:0000313" key="5">
    <source>
        <dbReference type="EMBL" id="GIE99991.1"/>
    </source>
</evidence>
<dbReference type="FunFam" id="3.90.850.10:FF:000002">
    <property type="entry name" value="2-hydroxyhepta-2,4-diene-1,7-dioate isomerase"/>
    <property type="match status" value="1"/>
</dbReference>
<dbReference type="PANTHER" id="PTHR42796:SF4">
    <property type="entry name" value="FUMARYLACETOACETATE HYDROLASE DOMAIN-CONTAINING PROTEIN 2A"/>
    <property type="match status" value="1"/>
</dbReference>
<dbReference type="RefSeq" id="WP_203787237.1">
    <property type="nucleotide sequence ID" value="NZ_BOMV01000078.1"/>
</dbReference>
<dbReference type="SUPFAM" id="SSF56529">
    <property type="entry name" value="FAH"/>
    <property type="match status" value="1"/>
</dbReference>
<dbReference type="AlphaFoldDB" id="A0A919K328"/>
<comment type="caution">
    <text evidence="5">The sequence shown here is derived from an EMBL/GenBank/DDBJ whole genome shotgun (WGS) entry which is preliminary data.</text>
</comment>
<keyword evidence="3" id="KW-0732">Signal</keyword>
<dbReference type="GO" id="GO:0046872">
    <property type="term" value="F:metal ion binding"/>
    <property type="evidence" value="ECO:0007669"/>
    <property type="project" value="UniProtKB-KW"/>
</dbReference>
<evidence type="ECO:0000256" key="2">
    <source>
        <dbReference type="ARBA" id="ARBA00022723"/>
    </source>
</evidence>
<dbReference type="GO" id="GO:0016853">
    <property type="term" value="F:isomerase activity"/>
    <property type="evidence" value="ECO:0007669"/>
    <property type="project" value="UniProtKB-ARBA"/>
</dbReference>
<feature type="signal peptide" evidence="3">
    <location>
        <begin position="1"/>
        <end position="19"/>
    </location>
</feature>
<dbReference type="Gene3D" id="3.90.850.10">
    <property type="entry name" value="Fumarylacetoacetase-like, C-terminal domain"/>
    <property type="match status" value="1"/>
</dbReference>
<dbReference type="PANTHER" id="PTHR42796">
    <property type="entry name" value="FUMARYLACETOACETATE HYDROLASE DOMAIN-CONTAINING PROTEIN 2A-RELATED"/>
    <property type="match status" value="1"/>
</dbReference>
<organism evidence="5 6">
    <name type="scientific">Paractinoplanes rishiriensis</name>
    <dbReference type="NCBI Taxonomy" id="1050105"/>
    <lineage>
        <taxon>Bacteria</taxon>
        <taxon>Bacillati</taxon>
        <taxon>Actinomycetota</taxon>
        <taxon>Actinomycetes</taxon>
        <taxon>Micromonosporales</taxon>
        <taxon>Micromonosporaceae</taxon>
        <taxon>Paractinoplanes</taxon>
    </lineage>
</organism>
<evidence type="ECO:0000256" key="3">
    <source>
        <dbReference type="SAM" id="SignalP"/>
    </source>
</evidence>
<keyword evidence="5" id="KW-0378">Hydrolase</keyword>